<dbReference type="GeneID" id="108561100"/>
<sequence>MKLLSMLSAKPKKLNMVPVTITKKKLKQKKAKWDALRISCIVFGIFIFVAIGLIATLSIIGMMKTITVWDLLREDIAEQMGVIDKKHSAANIEKLKLSLDQETVFSSICIIFTGFSTQLTFACIILLYGLFTVNPQALLAWIIYSGTNIIYMILFVVFVERCSNFDFLTRRINIWFEGFMLCLIAYNIMLIKYTRSIDKKLTLVVKSNGGYSHTVKPAPSAEITEKPENYIV</sequence>
<feature type="transmembrane region" description="Helical" evidence="1">
    <location>
        <begin position="138"/>
        <end position="160"/>
    </location>
</feature>
<proteinExistence type="predicted"/>
<reference evidence="3" key="1">
    <citation type="submission" date="2025-08" db="UniProtKB">
        <authorList>
            <consortium name="RefSeq"/>
        </authorList>
    </citation>
    <scope>IDENTIFICATION</scope>
    <source>
        <tissue evidence="3">Whole Larva</tissue>
    </source>
</reference>
<feature type="transmembrane region" description="Helical" evidence="1">
    <location>
        <begin position="172"/>
        <end position="191"/>
    </location>
</feature>
<keyword evidence="2" id="KW-1185">Reference proteome</keyword>
<accession>A0ABM1MII9</accession>
<dbReference type="RefSeq" id="XP_017774389.1">
    <property type="nucleotide sequence ID" value="XM_017918900.1"/>
</dbReference>
<keyword evidence="1" id="KW-0812">Transmembrane</keyword>
<organism evidence="2 3">
    <name type="scientific">Nicrophorus vespilloides</name>
    <name type="common">Boreal carrion beetle</name>
    <dbReference type="NCBI Taxonomy" id="110193"/>
    <lineage>
        <taxon>Eukaryota</taxon>
        <taxon>Metazoa</taxon>
        <taxon>Ecdysozoa</taxon>
        <taxon>Arthropoda</taxon>
        <taxon>Hexapoda</taxon>
        <taxon>Insecta</taxon>
        <taxon>Pterygota</taxon>
        <taxon>Neoptera</taxon>
        <taxon>Endopterygota</taxon>
        <taxon>Coleoptera</taxon>
        <taxon>Polyphaga</taxon>
        <taxon>Staphyliniformia</taxon>
        <taxon>Silphidae</taxon>
        <taxon>Nicrophorinae</taxon>
        <taxon>Nicrophorus</taxon>
    </lineage>
</organism>
<gene>
    <name evidence="3" type="primary">LOC108561100</name>
</gene>
<feature type="transmembrane region" description="Helical" evidence="1">
    <location>
        <begin position="35"/>
        <end position="63"/>
    </location>
</feature>
<protein>
    <submittedName>
        <fullName evidence="3">Uncharacterized protein LOC108561100</fullName>
    </submittedName>
</protein>
<keyword evidence="1" id="KW-0472">Membrane</keyword>
<evidence type="ECO:0000313" key="3">
    <source>
        <dbReference type="RefSeq" id="XP_017774389.1"/>
    </source>
</evidence>
<dbReference type="Proteomes" id="UP000695000">
    <property type="component" value="Unplaced"/>
</dbReference>
<keyword evidence="1" id="KW-1133">Transmembrane helix</keyword>
<name>A0ABM1MII9_NICVS</name>
<feature type="transmembrane region" description="Helical" evidence="1">
    <location>
        <begin position="104"/>
        <end position="131"/>
    </location>
</feature>
<evidence type="ECO:0000313" key="2">
    <source>
        <dbReference type="Proteomes" id="UP000695000"/>
    </source>
</evidence>
<evidence type="ECO:0000256" key="1">
    <source>
        <dbReference type="SAM" id="Phobius"/>
    </source>
</evidence>